<dbReference type="EMBL" id="JAPCWZ010000007">
    <property type="protein sequence ID" value="KAK8856441.1"/>
    <property type="molecule type" value="Genomic_DNA"/>
</dbReference>
<evidence type="ECO:0000256" key="1">
    <source>
        <dbReference type="SAM" id="MobiDB-lite"/>
    </source>
</evidence>
<dbReference type="PANTHER" id="PTHR35391">
    <property type="entry name" value="C2H2-TYPE DOMAIN-CONTAINING PROTEIN-RELATED"/>
    <property type="match status" value="1"/>
</dbReference>
<feature type="compositionally biased region" description="Basic residues" evidence="1">
    <location>
        <begin position="415"/>
        <end position="431"/>
    </location>
</feature>
<evidence type="ECO:0000313" key="4">
    <source>
        <dbReference type="Proteomes" id="UP001390339"/>
    </source>
</evidence>
<gene>
    <name evidence="3" type="ORF">PGQ11_012353</name>
</gene>
<dbReference type="Pfam" id="PF20233">
    <property type="entry name" value="DUF6590"/>
    <property type="match status" value="1"/>
</dbReference>
<protein>
    <recommendedName>
        <fullName evidence="2">DUF6590 domain-containing protein</fullName>
    </recommendedName>
</protein>
<organism evidence="3 4">
    <name type="scientific">Apiospora arundinis</name>
    <dbReference type="NCBI Taxonomy" id="335852"/>
    <lineage>
        <taxon>Eukaryota</taxon>
        <taxon>Fungi</taxon>
        <taxon>Dikarya</taxon>
        <taxon>Ascomycota</taxon>
        <taxon>Pezizomycotina</taxon>
        <taxon>Sordariomycetes</taxon>
        <taxon>Xylariomycetidae</taxon>
        <taxon>Amphisphaeriales</taxon>
        <taxon>Apiosporaceae</taxon>
        <taxon>Apiospora</taxon>
    </lineage>
</organism>
<comment type="caution">
    <text evidence="3">The sequence shown here is derived from an EMBL/GenBank/DDBJ whole genome shotgun (WGS) entry which is preliminary data.</text>
</comment>
<dbReference type="PANTHER" id="PTHR35391:SF5">
    <property type="entry name" value="DUF6590 DOMAIN-CONTAINING PROTEIN"/>
    <property type="match status" value="1"/>
</dbReference>
<proteinExistence type="predicted"/>
<accession>A0ABR2I2L2</accession>
<dbReference type="InterPro" id="IPR046497">
    <property type="entry name" value="DUF6590"/>
</dbReference>
<feature type="region of interest" description="Disordered" evidence="1">
    <location>
        <begin position="401"/>
        <end position="456"/>
    </location>
</feature>
<name>A0ABR2I2L2_9PEZI</name>
<feature type="region of interest" description="Disordered" evidence="1">
    <location>
        <begin position="92"/>
        <end position="160"/>
    </location>
</feature>
<feature type="compositionally biased region" description="Polar residues" evidence="1">
    <location>
        <begin position="92"/>
        <end position="103"/>
    </location>
</feature>
<feature type="compositionally biased region" description="Acidic residues" evidence="1">
    <location>
        <begin position="139"/>
        <end position="160"/>
    </location>
</feature>
<dbReference type="Proteomes" id="UP001390339">
    <property type="component" value="Unassembled WGS sequence"/>
</dbReference>
<feature type="domain" description="DUF6590" evidence="2">
    <location>
        <begin position="243"/>
        <end position="393"/>
    </location>
</feature>
<keyword evidence="4" id="KW-1185">Reference proteome</keyword>
<sequence>MAEVGIMTLRSMHAVGYHGPGYHGAGYPEPSYNDAEYYPNTGSGYDYGSPEPTYTHASPFVGGQAGHLPTNMGMPSYLDKGKEVSYDSVPTTHSNSGFHNQAYTEDISPDTGPAIGTPGAPGNDYQGFYPNAGFGSAGVDDDGDYEEEDDGDEDGDEGEEDYDAQDMELAMEESRRAAYYGDNQAAGSSASASAYAPTGYDDMTPSVADMSGAMGDLNLADQVGGESFMGVDPGSFGVVHSYQYQPGRVFKMFWSEPRGKQGNNKTTALPTGLPTENWNHDKNFYVGVRRFVIIATDRSHHSTCVPILTYEHRACTKPGVQPGTHGIIYSQGRQPMLLKGERDLGYRPVSCEMNPHETLVKESRVNYSKLTTIEHNVEVQFIGNISATDFEIVQHAVDDCWQKKKRHSTRESKPKSKPTKPSKPKPSKPSRPKPEAETKHKSSSSKTSSDRKHSRK</sequence>
<feature type="compositionally biased region" description="Low complexity" evidence="1">
    <location>
        <begin position="109"/>
        <end position="122"/>
    </location>
</feature>
<evidence type="ECO:0000259" key="2">
    <source>
        <dbReference type="Pfam" id="PF20233"/>
    </source>
</evidence>
<reference evidence="3 4" key="1">
    <citation type="journal article" date="2024" name="IMA Fungus">
        <title>Apiospora arundinis, a panoply of carbohydrate-active enzymes and secondary metabolites.</title>
        <authorList>
            <person name="Sorensen T."/>
            <person name="Petersen C."/>
            <person name="Muurmann A.T."/>
            <person name="Christiansen J.V."/>
            <person name="Brundto M.L."/>
            <person name="Overgaard C.K."/>
            <person name="Boysen A.T."/>
            <person name="Wollenberg R.D."/>
            <person name="Larsen T.O."/>
            <person name="Sorensen J.L."/>
            <person name="Nielsen K.L."/>
            <person name="Sondergaard T.E."/>
        </authorList>
    </citation>
    <scope>NUCLEOTIDE SEQUENCE [LARGE SCALE GENOMIC DNA]</scope>
    <source>
        <strain evidence="3 4">AAU 773</strain>
    </source>
</reference>
<evidence type="ECO:0000313" key="3">
    <source>
        <dbReference type="EMBL" id="KAK8856441.1"/>
    </source>
</evidence>